<reference evidence="6" key="1">
    <citation type="submission" date="2011-10" db="EMBL/GenBank/DDBJ databases">
        <title>The complete genome of chromosome of Thermovirga lienii DSM 17291.</title>
        <authorList>
            <consortium name="US DOE Joint Genome Institute (JGI-PGF)"/>
            <person name="Lucas S."/>
            <person name="Copeland A."/>
            <person name="Lapidus A."/>
            <person name="Glavina del Rio T."/>
            <person name="Dalin E."/>
            <person name="Tice H."/>
            <person name="Bruce D."/>
            <person name="Goodwin L."/>
            <person name="Pitluck S."/>
            <person name="Peters L."/>
            <person name="Mikhailova N."/>
            <person name="Saunders E."/>
            <person name="Kyrpides N."/>
            <person name="Mavromatis K."/>
            <person name="Ivanova N."/>
            <person name="Last F.I."/>
            <person name="Brettin T."/>
            <person name="Detter J.C."/>
            <person name="Han C."/>
            <person name="Larimer F."/>
            <person name="Land M."/>
            <person name="Hauser L."/>
            <person name="Markowitz V."/>
            <person name="Cheng J.-F."/>
            <person name="Hugenholtz P."/>
            <person name="Woyke T."/>
            <person name="Wu D."/>
            <person name="Spring S."/>
            <person name="Schroeder M."/>
            <person name="Brambilla E.-M."/>
            <person name="Klenk H.-P."/>
            <person name="Eisen J.A."/>
        </authorList>
    </citation>
    <scope>NUCLEOTIDE SEQUENCE [LARGE SCALE GENOMIC DNA]</scope>
    <source>
        <strain evidence="6">ATCC BAA-1197 / DSM 17291 / Cas60314</strain>
    </source>
</reference>
<dbReference type="SUPFAM" id="SSF46785">
    <property type="entry name" value="Winged helix' DNA-binding domain"/>
    <property type="match status" value="1"/>
</dbReference>
<dbReference type="AlphaFoldDB" id="G7V5F1"/>
<feature type="domain" description="HTH gntR-type" evidence="4">
    <location>
        <begin position="2"/>
        <end position="71"/>
    </location>
</feature>
<evidence type="ECO:0000256" key="2">
    <source>
        <dbReference type="ARBA" id="ARBA00023125"/>
    </source>
</evidence>
<dbReference type="SMART" id="SM00345">
    <property type="entry name" value="HTH_GNTR"/>
    <property type="match status" value="1"/>
</dbReference>
<evidence type="ECO:0000256" key="1">
    <source>
        <dbReference type="ARBA" id="ARBA00023015"/>
    </source>
</evidence>
<evidence type="ECO:0000259" key="4">
    <source>
        <dbReference type="PROSITE" id="PS50949"/>
    </source>
</evidence>
<gene>
    <name evidence="5" type="ordered locus">Tlie_0032</name>
</gene>
<dbReference type="InterPro" id="IPR000524">
    <property type="entry name" value="Tscrpt_reg_HTH_GntR"/>
</dbReference>
<dbReference type="PROSITE" id="PS50949">
    <property type="entry name" value="HTH_GNTR"/>
    <property type="match status" value="1"/>
</dbReference>
<reference evidence="5 6" key="2">
    <citation type="journal article" date="2012" name="Stand. Genomic Sci.">
        <title>Genome sequence of the moderately thermophilic, amino-acid-degrading and sulfur-reducing bacterium Thermovirga lienii type strain (Cas60314(T)).</title>
        <authorList>
            <person name="Goker M."/>
            <person name="Saunders E."/>
            <person name="Lapidus A."/>
            <person name="Nolan M."/>
            <person name="Lucas S."/>
            <person name="Hammon N."/>
            <person name="Deshpande S."/>
            <person name="Cheng J.F."/>
            <person name="Han C."/>
            <person name="Tapia R."/>
            <person name="Goodwin L.A."/>
            <person name="Pitluck S."/>
            <person name="Liolios K."/>
            <person name="Mavromatis K."/>
            <person name="Pagani I."/>
            <person name="Ivanova N."/>
            <person name="Mikhailova N."/>
            <person name="Pati A."/>
            <person name="Chen A."/>
            <person name="Palaniappan K."/>
            <person name="Land M."/>
            <person name="Chang Y.J."/>
            <person name="Jeffries C.D."/>
            <person name="Brambilla E.M."/>
            <person name="Rohde M."/>
            <person name="Spring S."/>
            <person name="Detter J.C."/>
            <person name="Woyke T."/>
            <person name="Bristow J."/>
            <person name="Eisen J.A."/>
            <person name="Markowitz V."/>
            <person name="Hugenholtz P."/>
            <person name="Kyrpides N.C."/>
            <person name="Klenk H.P."/>
        </authorList>
    </citation>
    <scope>NUCLEOTIDE SEQUENCE [LARGE SCALE GENOMIC DNA]</scope>
    <source>
        <strain evidence="6">ATCC BAA-1197 / DSM 17291 / Cas60314</strain>
    </source>
</reference>
<dbReference type="EMBL" id="CP003096">
    <property type="protein sequence ID" value="AER65778.1"/>
    <property type="molecule type" value="Genomic_DNA"/>
</dbReference>
<proteinExistence type="predicted"/>
<dbReference type="STRING" id="580340.Tlie_0032"/>
<dbReference type="Pfam" id="PF00392">
    <property type="entry name" value="GntR"/>
    <property type="match status" value="1"/>
</dbReference>
<dbReference type="GO" id="GO:0003677">
    <property type="term" value="F:DNA binding"/>
    <property type="evidence" value="ECO:0007669"/>
    <property type="project" value="UniProtKB-KW"/>
</dbReference>
<keyword evidence="3" id="KW-0804">Transcription</keyword>
<dbReference type="eggNOG" id="COG2186">
    <property type="taxonomic scope" value="Bacteria"/>
</dbReference>
<dbReference type="Gene3D" id="1.10.10.10">
    <property type="entry name" value="Winged helix-like DNA-binding domain superfamily/Winged helix DNA-binding domain"/>
    <property type="match status" value="1"/>
</dbReference>
<dbReference type="InterPro" id="IPR036390">
    <property type="entry name" value="WH_DNA-bd_sf"/>
</dbReference>
<evidence type="ECO:0000256" key="3">
    <source>
        <dbReference type="ARBA" id="ARBA00023163"/>
    </source>
</evidence>
<dbReference type="SUPFAM" id="SSF48008">
    <property type="entry name" value="GntR ligand-binding domain-like"/>
    <property type="match status" value="1"/>
</dbReference>
<keyword evidence="1" id="KW-0805">Transcription regulation</keyword>
<dbReference type="KEGG" id="tli:Tlie_0032"/>
<name>G7V5F1_THELD</name>
<dbReference type="Pfam" id="PF07729">
    <property type="entry name" value="FCD"/>
    <property type="match status" value="1"/>
</dbReference>
<dbReference type="Gene3D" id="1.20.120.530">
    <property type="entry name" value="GntR ligand-binding domain-like"/>
    <property type="match status" value="1"/>
</dbReference>
<dbReference type="SMART" id="SM00895">
    <property type="entry name" value="FCD"/>
    <property type="match status" value="1"/>
</dbReference>
<dbReference type="GO" id="GO:0003700">
    <property type="term" value="F:DNA-binding transcription factor activity"/>
    <property type="evidence" value="ECO:0007669"/>
    <property type="project" value="InterPro"/>
</dbReference>
<dbReference type="Proteomes" id="UP000005868">
    <property type="component" value="Chromosome"/>
</dbReference>
<keyword evidence="2" id="KW-0238">DNA-binding</keyword>
<dbReference type="InterPro" id="IPR008920">
    <property type="entry name" value="TF_FadR/GntR_C"/>
</dbReference>
<accession>G7V5F1</accession>
<evidence type="ECO:0000313" key="5">
    <source>
        <dbReference type="EMBL" id="AER65778.1"/>
    </source>
</evidence>
<protein>
    <submittedName>
        <fullName evidence="5">GntR domain protein</fullName>
    </submittedName>
</protein>
<dbReference type="HOGENOM" id="CLU_017584_9_0_0"/>
<sequence>MSKRRKKLAEEILEKIKDRSIVDEEGRLPTERDLAALFRVSRNLLREALVVLECMGIIEVRAKEGLFVKGDSPLDFSPNLKSVVLWPENMLRDLMEMRVIIEVPAAGLAARRRTAEDLKRMEECIRHLEEVYLHGEKYEGEGAKWDALLHTAIVEASGNRILVRFSEEFGYIMEKYIGQSRSLVFSRGDWPRIILDQHRALFAAIKDKDEAKAKKAALKHIELARKKFAG</sequence>
<dbReference type="InterPro" id="IPR036388">
    <property type="entry name" value="WH-like_DNA-bd_sf"/>
</dbReference>
<dbReference type="InterPro" id="IPR011711">
    <property type="entry name" value="GntR_C"/>
</dbReference>
<dbReference type="PANTHER" id="PTHR43537">
    <property type="entry name" value="TRANSCRIPTIONAL REGULATOR, GNTR FAMILY"/>
    <property type="match status" value="1"/>
</dbReference>
<keyword evidence="6" id="KW-1185">Reference proteome</keyword>
<dbReference type="PANTHER" id="PTHR43537:SF5">
    <property type="entry name" value="UXU OPERON TRANSCRIPTIONAL REGULATOR"/>
    <property type="match status" value="1"/>
</dbReference>
<evidence type="ECO:0000313" key="6">
    <source>
        <dbReference type="Proteomes" id="UP000005868"/>
    </source>
</evidence>
<dbReference type="PRINTS" id="PR00035">
    <property type="entry name" value="HTHGNTR"/>
</dbReference>
<organism evidence="5 6">
    <name type="scientific">Thermovirga lienii (strain ATCC BAA-1197 / DSM 17291 / Cas60314)</name>
    <dbReference type="NCBI Taxonomy" id="580340"/>
    <lineage>
        <taxon>Bacteria</taxon>
        <taxon>Thermotogati</taxon>
        <taxon>Synergistota</taxon>
        <taxon>Synergistia</taxon>
        <taxon>Synergistales</taxon>
        <taxon>Thermovirgaceae</taxon>
        <taxon>Thermovirga</taxon>
    </lineage>
</organism>